<evidence type="ECO:0000313" key="1">
    <source>
        <dbReference type="EMBL" id="XBS49814.1"/>
    </source>
</evidence>
<organism evidence="1">
    <name type="scientific">Salmonella phage SalP219</name>
    <dbReference type="NCBI Taxonomy" id="3158864"/>
    <lineage>
        <taxon>Viruses</taxon>
        <taxon>Duplodnaviria</taxon>
        <taxon>Heunggongvirae</taxon>
        <taxon>Uroviricota</taxon>
        <taxon>Caudoviricetes</taxon>
        <taxon>Vequintavirinae</taxon>
        <taxon>Seunavirus</taxon>
    </lineage>
</organism>
<proteinExistence type="predicted"/>
<sequence length="45" mass="5494">MDPIMWFGSTEYHKEPQWMIKAYDVDKDDIRDFAVNDIVEFIREV</sequence>
<protein>
    <submittedName>
        <fullName evidence="1">Uncharacterized protein</fullName>
    </submittedName>
</protein>
<accession>A0AAU7PIB8</accession>
<name>A0AAU7PIB8_9CAUD</name>
<dbReference type="EMBL" id="PP595732">
    <property type="protein sequence ID" value="XBS49814.1"/>
    <property type="molecule type" value="Genomic_DNA"/>
</dbReference>
<reference evidence="1" key="1">
    <citation type="submission" date="2024-04" db="EMBL/GenBank/DDBJ databases">
        <authorList>
            <person name="Jaglan A.B."/>
            <person name="Vashisth M."/>
            <person name="Anand T."/>
            <person name="Virmani N."/>
            <person name="Bera B."/>
            <person name="Vaid R."/>
        </authorList>
    </citation>
    <scope>NUCLEOTIDE SEQUENCE</scope>
</reference>